<evidence type="ECO:0000313" key="2">
    <source>
        <dbReference type="EMBL" id="PZG23787.1"/>
    </source>
</evidence>
<feature type="transmembrane region" description="Helical" evidence="1">
    <location>
        <begin position="39"/>
        <end position="63"/>
    </location>
</feature>
<dbReference type="RefSeq" id="WP_111212123.1">
    <property type="nucleotide sequence ID" value="NZ_POTY01000007.1"/>
</dbReference>
<keyword evidence="1" id="KW-0812">Transmembrane</keyword>
<gene>
    <name evidence="2" type="ORF">C1I95_02580</name>
</gene>
<reference evidence="2 3" key="1">
    <citation type="submission" date="2018-01" db="EMBL/GenBank/DDBJ databases">
        <title>Draft genome sequence of Jishengella sp. NA12.</title>
        <authorList>
            <person name="Sahin N."/>
            <person name="Ay H."/>
            <person name="Saygin H."/>
        </authorList>
    </citation>
    <scope>NUCLEOTIDE SEQUENCE [LARGE SCALE GENOMIC DNA]</scope>
    <source>
        <strain evidence="2 3">NA12</strain>
    </source>
</reference>
<dbReference type="AlphaFoldDB" id="A0A2W2FPK6"/>
<dbReference type="EMBL" id="POTY01000007">
    <property type="protein sequence ID" value="PZG23787.1"/>
    <property type="molecule type" value="Genomic_DNA"/>
</dbReference>
<comment type="caution">
    <text evidence="2">The sequence shown here is derived from an EMBL/GenBank/DDBJ whole genome shotgun (WGS) entry which is preliminary data.</text>
</comment>
<accession>A0A2W2FPK6</accession>
<keyword evidence="1" id="KW-0472">Membrane</keyword>
<keyword evidence="3" id="KW-1185">Reference proteome</keyword>
<evidence type="ECO:0000256" key="1">
    <source>
        <dbReference type="SAM" id="Phobius"/>
    </source>
</evidence>
<sequence length="199" mass="22033">MEAHKEPLIDLGMIGERPPRSGDRPRYWWRRYWWRRFDVSARVLALAALGVLLLGGVIGGVGMRNWDLTQHERAETSTASVLVLADTVGPMTAVVEGQRLRVDGQMTVVNTGPRLVNVQDLKGDEQGVTLRALENQRWIKPGEWLTVDVTATLDCATGVPAGPVGLRILIQTADDRFGQVSFPVALKHTRWDQSCVRAG</sequence>
<proteinExistence type="predicted"/>
<name>A0A2W2FPK6_9ACTN</name>
<dbReference type="Proteomes" id="UP000248924">
    <property type="component" value="Unassembled WGS sequence"/>
</dbReference>
<keyword evidence="1" id="KW-1133">Transmembrane helix</keyword>
<organism evidence="2 3">
    <name type="scientific">Micromonospora craterilacus</name>
    <dbReference type="NCBI Taxonomy" id="1655439"/>
    <lineage>
        <taxon>Bacteria</taxon>
        <taxon>Bacillati</taxon>
        <taxon>Actinomycetota</taxon>
        <taxon>Actinomycetes</taxon>
        <taxon>Micromonosporales</taxon>
        <taxon>Micromonosporaceae</taxon>
        <taxon>Micromonospora</taxon>
    </lineage>
</organism>
<evidence type="ECO:0000313" key="3">
    <source>
        <dbReference type="Proteomes" id="UP000248924"/>
    </source>
</evidence>
<protein>
    <submittedName>
        <fullName evidence="2">Uncharacterized protein</fullName>
    </submittedName>
</protein>